<feature type="transmembrane region" description="Helical" evidence="1">
    <location>
        <begin position="111"/>
        <end position="132"/>
    </location>
</feature>
<protein>
    <submittedName>
        <fullName evidence="2">Uncharacterized protein</fullName>
    </submittedName>
</protein>
<evidence type="ECO:0000313" key="2">
    <source>
        <dbReference type="EMBL" id="OGM94085.1"/>
    </source>
</evidence>
<organism evidence="2 3">
    <name type="scientific">Candidatus Wolfebacteria bacterium RIFOXYD1_FULL_48_65</name>
    <dbReference type="NCBI Taxonomy" id="1802561"/>
    <lineage>
        <taxon>Bacteria</taxon>
        <taxon>Candidatus Wolfeibacteriota</taxon>
    </lineage>
</organism>
<dbReference type="EMBL" id="MGIV01000017">
    <property type="protein sequence ID" value="OGM94085.1"/>
    <property type="molecule type" value="Genomic_DNA"/>
</dbReference>
<reference evidence="2 3" key="1">
    <citation type="journal article" date="2016" name="Nat. Commun.">
        <title>Thousands of microbial genomes shed light on interconnected biogeochemical processes in an aquifer system.</title>
        <authorList>
            <person name="Anantharaman K."/>
            <person name="Brown C.T."/>
            <person name="Hug L.A."/>
            <person name="Sharon I."/>
            <person name="Castelle C.J."/>
            <person name="Probst A.J."/>
            <person name="Thomas B.C."/>
            <person name="Singh A."/>
            <person name="Wilkins M.J."/>
            <person name="Karaoz U."/>
            <person name="Brodie E.L."/>
            <person name="Williams K.H."/>
            <person name="Hubbard S.S."/>
            <person name="Banfield J.F."/>
        </authorList>
    </citation>
    <scope>NUCLEOTIDE SEQUENCE [LARGE SCALE GENOMIC DNA]</scope>
</reference>
<gene>
    <name evidence="2" type="ORF">A2610_01790</name>
</gene>
<evidence type="ECO:0000313" key="3">
    <source>
        <dbReference type="Proteomes" id="UP000179057"/>
    </source>
</evidence>
<dbReference type="AlphaFoldDB" id="A0A1F8E287"/>
<sequence>MNSKTFFIARGHVIRRAYRGIVFGGMVIGMCTLLFIGKAHAVVDVDFSNATATPYSAPTPAAATPISQDVISTIAPPAAAPAPAANSIYVTRYLPDILQGAQGPADMVFLIYKYLMGLVGIVAVGVIMYGGVLRTMSADPSKIRQSNDYIKNALKGIVLLFGAQVLFNTINPNIVDIDRIQRTLQPSKRIVTEPITNTEVGFEESGGLAPGGGGFGGGGAASRGGGGTVEAAAARSRLSSVGGVTLSPECAPGGSTRGCISLEGVQGGTLDSIAAMAASGIPVRITSVTEGQHASGDYSHANGYKWDMAAIDPKFFADRPDQFEKIATRSDSSATYRDKRTDAECSLERSRTYRNEKNELITVVPHWDCSAKPGGSW</sequence>
<evidence type="ECO:0000256" key="1">
    <source>
        <dbReference type="SAM" id="Phobius"/>
    </source>
</evidence>
<dbReference type="Proteomes" id="UP000179057">
    <property type="component" value="Unassembled WGS sequence"/>
</dbReference>
<proteinExistence type="predicted"/>
<keyword evidence="1" id="KW-0472">Membrane</keyword>
<feature type="transmembrane region" description="Helical" evidence="1">
    <location>
        <begin position="21"/>
        <end position="41"/>
    </location>
</feature>
<keyword evidence="1" id="KW-1133">Transmembrane helix</keyword>
<feature type="transmembrane region" description="Helical" evidence="1">
    <location>
        <begin position="153"/>
        <end position="170"/>
    </location>
</feature>
<keyword evidence="1" id="KW-0812">Transmembrane</keyword>
<accession>A0A1F8E287</accession>
<name>A0A1F8E287_9BACT</name>
<comment type="caution">
    <text evidence="2">The sequence shown here is derived from an EMBL/GenBank/DDBJ whole genome shotgun (WGS) entry which is preliminary data.</text>
</comment>